<proteinExistence type="predicted"/>
<evidence type="ECO:0000256" key="1">
    <source>
        <dbReference type="SAM" id="Phobius"/>
    </source>
</evidence>
<dbReference type="RefSeq" id="WP_152273010.1">
    <property type="nucleotide sequence ID" value="NZ_VTFX01000005.1"/>
</dbReference>
<reference evidence="2 3" key="1">
    <citation type="submission" date="2019-08" db="EMBL/GenBank/DDBJ databases">
        <title>Arthrobacter sp. nov., isolated from plateau pika and Tibetan wild ass.</title>
        <authorList>
            <person name="Ge Y."/>
        </authorList>
    </citation>
    <scope>NUCLEOTIDE SEQUENCE [LARGE SCALE GENOMIC DNA]</scope>
    <source>
        <strain evidence="2 3">785</strain>
    </source>
</reference>
<evidence type="ECO:0008006" key="4">
    <source>
        <dbReference type="Google" id="ProtNLM"/>
    </source>
</evidence>
<keyword evidence="1" id="KW-1133">Transmembrane helix</keyword>
<accession>A0A5N6MHQ2</accession>
<keyword evidence="1" id="KW-0812">Transmembrane</keyword>
<organism evidence="2 3">
    <name type="scientific">Arthrobacter yangruifuii</name>
    <dbReference type="NCBI Taxonomy" id="2606616"/>
    <lineage>
        <taxon>Bacteria</taxon>
        <taxon>Bacillati</taxon>
        <taxon>Actinomycetota</taxon>
        <taxon>Actinomycetes</taxon>
        <taxon>Micrococcales</taxon>
        <taxon>Micrococcaceae</taxon>
        <taxon>Arthrobacter</taxon>
    </lineage>
</organism>
<keyword evidence="1" id="KW-0472">Membrane</keyword>
<feature type="transmembrane region" description="Helical" evidence="1">
    <location>
        <begin position="12"/>
        <end position="31"/>
    </location>
</feature>
<comment type="caution">
    <text evidence="2">The sequence shown here is derived from an EMBL/GenBank/DDBJ whole genome shotgun (WGS) entry which is preliminary data.</text>
</comment>
<keyword evidence="3" id="KW-1185">Reference proteome</keyword>
<protein>
    <recommendedName>
        <fullName evidence="4">Tetratricopeptide repeat protein</fullName>
    </recommendedName>
</protein>
<evidence type="ECO:0000313" key="3">
    <source>
        <dbReference type="Proteomes" id="UP000326852"/>
    </source>
</evidence>
<dbReference type="EMBL" id="VTFX01000005">
    <property type="protein sequence ID" value="KAD3515398.1"/>
    <property type="molecule type" value="Genomic_DNA"/>
</dbReference>
<evidence type="ECO:0000313" key="2">
    <source>
        <dbReference type="EMBL" id="KAD3515398.1"/>
    </source>
</evidence>
<dbReference type="AlphaFoldDB" id="A0A5N6MHQ2"/>
<name>A0A5N6MHQ2_9MICC</name>
<dbReference type="Proteomes" id="UP000326852">
    <property type="component" value="Unassembled WGS sequence"/>
</dbReference>
<feature type="transmembrane region" description="Helical" evidence="1">
    <location>
        <begin position="43"/>
        <end position="64"/>
    </location>
</feature>
<sequence length="164" mass="18155">MSFFKGLFTNRAKLGVALVSLLLCFYLVVLVQRGWVLLTAPELTAKAMGLAYLVLPVVGAWALLRELLFGSRTEQMAHILAEEGRLPVDDLPRTPAGRIVRAAADAQFPAYKAETEAAPEDWRSWFRLSCAYDAAGDRTRARRTMRQAGRLFAAGSRTGNRRNA</sequence>
<gene>
    <name evidence="2" type="ORF">GD627_14175</name>
</gene>